<sequence length="204" mass="21937">MALPTAEIQANVVSAAAQTFVDQYYEALARRQNRNLDHFYASTSPRLAGAGIKPDISINGRVCESVAEFESLLETQGSPASYDVRSFDAHPVNPAFGAGRHEGGDTASVDKGDLVSFAVQVSGILKLGKGHVSREPEATDGAVAPVAPTGGNIFGPGEKVEDAGPIEKQFNEAFLLVPHWEAWAKNPPKNMRKWVIVSQNYRTM</sequence>
<organism evidence="1 2">
    <name type="scientific">Hypoxylon rubiginosum</name>
    <dbReference type="NCBI Taxonomy" id="110542"/>
    <lineage>
        <taxon>Eukaryota</taxon>
        <taxon>Fungi</taxon>
        <taxon>Dikarya</taxon>
        <taxon>Ascomycota</taxon>
        <taxon>Pezizomycotina</taxon>
        <taxon>Sordariomycetes</taxon>
        <taxon>Xylariomycetidae</taxon>
        <taxon>Xylariales</taxon>
        <taxon>Hypoxylaceae</taxon>
        <taxon>Hypoxylon</taxon>
    </lineage>
</organism>
<reference evidence="1 2" key="1">
    <citation type="journal article" date="2022" name="New Phytol.">
        <title>Ecological generalism drives hyperdiversity of secondary metabolite gene clusters in xylarialean endophytes.</title>
        <authorList>
            <person name="Franco M.E.E."/>
            <person name="Wisecaver J.H."/>
            <person name="Arnold A.E."/>
            <person name="Ju Y.M."/>
            <person name="Slot J.C."/>
            <person name="Ahrendt S."/>
            <person name="Moore L.P."/>
            <person name="Eastman K.E."/>
            <person name="Scott K."/>
            <person name="Konkel Z."/>
            <person name="Mondo S.J."/>
            <person name="Kuo A."/>
            <person name="Hayes R.D."/>
            <person name="Haridas S."/>
            <person name="Andreopoulos B."/>
            <person name="Riley R."/>
            <person name="LaButti K."/>
            <person name="Pangilinan J."/>
            <person name="Lipzen A."/>
            <person name="Amirebrahimi M."/>
            <person name="Yan J."/>
            <person name="Adam C."/>
            <person name="Keymanesh K."/>
            <person name="Ng V."/>
            <person name="Louie K."/>
            <person name="Northen T."/>
            <person name="Drula E."/>
            <person name="Henrissat B."/>
            <person name="Hsieh H.M."/>
            <person name="Youens-Clark K."/>
            <person name="Lutzoni F."/>
            <person name="Miadlikowska J."/>
            <person name="Eastwood D.C."/>
            <person name="Hamelin R.C."/>
            <person name="Grigoriev I.V."/>
            <person name="U'Ren J.M."/>
        </authorList>
    </citation>
    <scope>NUCLEOTIDE SEQUENCE [LARGE SCALE GENOMIC DNA]</scope>
    <source>
        <strain evidence="1 2">ER1909</strain>
    </source>
</reference>
<dbReference type="Proteomes" id="UP001497680">
    <property type="component" value="Unassembled WGS sequence"/>
</dbReference>
<name>A0ACC0CJV5_9PEZI</name>
<protein>
    <submittedName>
        <fullName evidence="1">Uncharacterized protein</fullName>
    </submittedName>
</protein>
<gene>
    <name evidence="1" type="ORF">F4821DRAFT_250892</name>
</gene>
<dbReference type="EMBL" id="MU394425">
    <property type="protein sequence ID" value="KAI6080731.1"/>
    <property type="molecule type" value="Genomic_DNA"/>
</dbReference>
<accession>A0ACC0CJV5</accession>
<evidence type="ECO:0000313" key="1">
    <source>
        <dbReference type="EMBL" id="KAI6080731.1"/>
    </source>
</evidence>
<evidence type="ECO:0000313" key="2">
    <source>
        <dbReference type="Proteomes" id="UP001497680"/>
    </source>
</evidence>
<proteinExistence type="predicted"/>
<comment type="caution">
    <text evidence="1">The sequence shown here is derived from an EMBL/GenBank/DDBJ whole genome shotgun (WGS) entry which is preliminary data.</text>
</comment>
<keyword evidence="2" id="KW-1185">Reference proteome</keyword>